<feature type="region of interest" description="Disordered" evidence="3">
    <location>
        <begin position="1"/>
        <end position="33"/>
    </location>
</feature>
<dbReference type="PANTHER" id="PTHR12526">
    <property type="entry name" value="GLYCOSYLTRANSFERASE"/>
    <property type="match status" value="1"/>
</dbReference>
<organism evidence="5 6">
    <name type="scientific">Ornithinimicrobium kibberense</name>
    <dbReference type="NCBI Taxonomy" id="282060"/>
    <lineage>
        <taxon>Bacteria</taxon>
        <taxon>Bacillati</taxon>
        <taxon>Actinomycetota</taxon>
        <taxon>Actinomycetes</taxon>
        <taxon>Micrococcales</taxon>
        <taxon>Ornithinimicrobiaceae</taxon>
        <taxon>Ornithinimicrobium</taxon>
    </lineage>
</organism>
<dbReference type="RefSeq" id="WP_377466765.1">
    <property type="nucleotide sequence ID" value="NZ_JBHMAX010000047.1"/>
</dbReference>
<evidence type="ECO:0000259" key="4">
    <source>
        <dbReference type="Pfam" id="PF13439"/>
    </source>
</evidence>
<dbReference type="Pfam" id="PF13692">
    <property type="entry name" value="Glyco_trans_1_4"/>
    <property type="match status" value="1"/>
</dbReference>
<dbReference type="Gene3D" id="3.40.50.2000">
    <property type="entry name" value="Glycogen Phosphorylase B"/>
    <property type="match status" value="2"/>
</dbReference>
<feature type="domain" description="Glycosyltransferase subfamily 4-like N-terminal" evidence="4">
    <location>
        <begin position="53"/>
        <end position="203"/>
    </location>
</feature>
<evidence type="ECO:0000313" key="6">
    <source>
        <dbReference type="Proteomes" id="UP001589613"/>
    </source>
</evidence>
<evidence type="ECO:0000256" key="3">
    <source>
        <dbReference type="SAM" id="MobiDB-lite"/>
    </source>
</evidence>
<dbReference type="InterPro" id="IPR028098">
    <property type="entry name" value="Glyco_trans_4-like_N"/>
</dbReference>
<dbReference type="Pfam" id="PF13439">
    <property type="entry name" value="Glyco_transf_4"/>
    <property type="match status" value="1"/>
</dbReference>
<keyword evidence="1" id="KW-0328">Glycosyltransferase</keyword>
<evidence type="ECO:0000313" key="5">
    <source>
        <dbReference type="EMBL" id="MFB9733516.1"/>
    </source>
</evidence>
<accession>A0ABV5V6S1</accession>
<sequence length="428" mass="47040">MPAPLRFQRKPRERARCPRSRGHALPPQGPTGRPKTLAIEAHERAIFTFRSHFLDELIAEGHTITVAAPRFTQSQRRLLKRKGIRPRRFFLSRRSTNPLKEVLSVVMLSRILMQESADIVYCFGPKPVMYGGLALRMLRTSPHGVAVITGLGIGFNANSRGIVPSLQRHLYRRALPSFHRIIFQNSDDNDLFHSMGLIPPDSLTDIVRGSGVDTDSYPQWPLQSPPISFVFVGRFLKSKGLVELLRAARSLHQSGADFRLRLVGWHDLGHSDSITEAELSGLVDGLPEVELCGHLSDVRDALANSHVFILPSHREGLSRSTLEAMSMGRAIITSNAPGCRDVIVDGESGIVVPVKDVAKLTEAMEVYISSPKLVQTHGVAARTRARALFDVRAVTGQLIAHAWRSSGAGTGATPPPSMHSQPRMIAAS</sequence>
<gene>
    <name evidence="5" type="ORF">ACFFN0_15820</name>
</gene>
<protein>
    <submittedName>
        <fullName evidence="5">Glycosyltransferase family 4 protein</fullName>
    </submittedName>
</protein>
<name>A0ABV5V6S1_9MICO</name>
<dbReference type="EMBL" id="JBHMAX010000047">
    <property type="protein sequence ID" value="MFB9733516.1"/>
    <property type="molecule type" value="Genomic_DNA"/>
</dbReference>
<proteinExistence type="predicted"/>
<evidence type="ECO:0000256" key="2">
    <source>
        <dbReference type="ARBA" id="ARBA00022679"/>
    </source>
</evidence>
<dbReference type="PANTHER" id="PTHR12526:SF638">
    <property type="entry name" value="SPORE COAT PROTEIN SA"/>
    <property type="match status" value="1"/>
</dbReference>
<keyword evidence="6" id="KW-1185">Reference proteome</keyword>
<reference evidence="5 6" key="1">
    <citation type="submission" date="2024-09" db="EMBL/GenBank/DDBJ databases">
        <authorList>
            <person name="Sun Q."/>
            <person name="Mori K."/>
        </authorList>
    </citation>
    <scope>NUCLEOTIDE SEQUENCE [LARGE SCALE GENOMIC DNA]</scope>
    <source>
        <strain evidence="5 6">JCM 12763</strain>
    </source>
</reference>
<dbReference type="SUPFAM" id="SSF53756">
    <property type="entry name" value="UDP-Glycosyltransferase/glycogen phosphorylase"/>
    <property type="match status" value="1"/>
</dbReference>
<dbReference type="CDD" id="cd03808">
    <property type="entry name" value="GT4_CapM-like"/>
    <property type="match status" value="1"/>
</dbReference>
<keyword evidence="2" id="KW-0808">Transferase</keyword>
<feature type="compositionally biased region" description="Basic residues" evidence="3">
    <location>
        <begin position="7"/>
        <end position="22"/>
    </location>
</feature>
<evidence type="ECO:0000256" key="1">
    <source>
        <dbReference type="ARBA" id="ARBA00022676"/>
    </source>
</evidence>
<comment type="caution">
    <text evidence="5">The sequence shown here is derived from an EMBL/GenBank/DDBJ whole genome shotgun (WGS) entry which is preliminary data.</text>
</comment>
<dbReference type="Proteomes" id="UP001589613">
    <property type="component" value="Unassembled WGS sequence"/>
</dbReference>
<feature type="region of interest" description="Disordered" evidence="3">
    <location>
        <begin position="405"/>
        <end position="428"/>
    </location>
</feature>
<feature type="non-terminal residue" evidence="5">
    <location>
        <position position="428"/>
    </location>
</feature>